<dbReference type="Proteomes" id="UP000306196">
    <property type="component" value="Unassembled WGS sequence"/>
</dbReference>
<dbReference type="PANTHER" id="PTHR43737:SF1">
    <property type="entry name" value="DUF1501 DOMAIN-CONTAINING PROTEIN"/>
    <property type="match status" value="1"/>
</dbReference>
<dbReference type="AlphaFoldDB" id="A0A5R8K8U9"/>
<gene>
    <name evidence="2" type="ORF">FEM03_21385</name>
</gene>
<protein>
    <submittedName>
        <fullName evidence="2">DUF1501 domain-containing protein</fullName>
    </submittedName>
</protein>
<evidence type="ECO:0000313" key="2">
    <source>
        <dbReference type="EMBL" id="TLD68736.1"/>
    </source>
</evidence>
<sequence>MNRRHFLKSATAAAAFAPSLSQASSIAHMPKGKAEHCIFIWLGGGMSQVDTFDPKQRGNPKSTPKIAGSDYAAIDTAVPGVQYTEHLAKTAKLADRCTVVRTVNHRIVDEHAFATNVVHTGRMISGTVTYPSIGSLVAHQRGSASDDAPAYMLIGYPNVSRGPGYLGPKHGYIYLTDTDSGPAGFSRPAGLQTSRIERRQQLLNQFNTEIPDDSALAAYEEVQQQALRLAGPTFMRNFNLKEEPAALREAYGSEFGQRCLLSRRLVQAGVRFIEVSHNLNFVNGTGWDTHNEGQLNQHLLIQDLDTALAALIADLEDKKLLDKTLIALGTEFGRPSSFDGGGGRGHQGTSFSLLLAGGGLNHCGAYGVTDELGKEILENPVSVPDYHATIHAALGIDPSKELHDAGRPVPITDGGKPIARLFS</sequence>
<feature type="chain" id="PRO_5024393905" evidence="1">
    <location>
        <begin position="24"/>
        <end position="423"/>
    </location>
</feature>
<dbReference type="RefSeq" id="WP_138088347.1">
    <property type="nucleotide sequence ID" value="NZ_VAUV01000020.1"/>
</dbReference>
<organism evidence="2 3">
    <name type="scientific">Phragmitibacter flavus</name>
    <dbReference type="NCBI Taxonomy" id="2576071"/>
    <lineage>
        <taxon>Bacteria</taxon>
        <taxon>Pseudomonadati</taxon>
        <taxon>Verrucomicrobiota</taxon>
        <taxon>Verrucomicrobiia</taxon>
        <taxon>Verrucomicrobiales</taxon>
        <taxon>Verrucomicrobiaceae</taxon>
        <taxon>Phragmitibacter</taxon>
    </lineage>
</organism>
<keyword evidence="1" id="KW-0732">Signal</keyword>
<name>A0A5R8K8U9_9BACT</name>
<comment type="caution">
    <text evidence="2">The sequence shown here is derived from an EMBL/GenBank/DDBJ whole genome shotgun (WGS) entry which is preliminary data.</text>
</comment>
<evidence type="ECO:0000256" key="1">
    <source>
        <dbReference type="SAM" id="SignalP"/>
    </source>
</evidence>
<reference evidence="2 3" key="1">
    <citation type="submission" date="2019-05" db="EMBL/GenBank/DDBJ databases">
        <title>Verrucobacter flavum gen. nov., sp. nov. a new member of the family Verrucomicrobiaceae.</title>
        <authorList>
            <person name="Szuroczki S."/>
            <person name="Abbaszade G."/>
            <person name="Szabo A."/>
            <person name="Felfoldi T."/>
            <person name="Schumann P."/>
            <person name="Boka K."/>
            <person name="Keki Z."/>
            <person name="Toumi M."/>
            <person name="Toth E."/>
        </authorList>
    </citation>
    <scope>NUCLEOTIDE SEQUENCE [LARGE SCALE GENOMIC DNA]</scope>
    <source>
        <strain evidence="2 3">MG-N-17</strain>
    </source>
</reference>
<proteinExistence type="predicted"/>
<dbReference type="InterPro" id="IPR010869">
    <property type="entry name" value="DUF1501"/>
</dbReference>
<dbReference type="InterPro" id="IPR017850">
    <property type="entry name" value="Alkaline_phosphatase_core_sf"/>
</dbReference>
<dbReference type="OrthoDB" id="127333at2"/>
<dbReference type="PANTHER" id="PTHR43737">
    <property type="entry name" value="BLL7424 PROTEIN"/>
    <property type="match status" value="1"/>
</dbReference>
<accession>A0A5R8K8U9</accession>
<dbReference type="Pfam" id="PF07394">
    <property type="entry name" value="DUF1501"/>
    <property type="match status" value="1"/>
</dbReference>
<feature type="signal peptide" evidence="1">
    <location>
        <begin position="1"/>
        <end position="23"/>
    </location>
</feature>
<keyword evidence="3" id="KW-1185">Reference proteome</keyword>
<dbReference type="SUPFAM" id="SSF53649">
    <property type="entry name" value="Alkaline phosphatase-like"/>
    <property type="match status" value="1"/>
</dbReference>
<dbReference type="EMBL" id="VAUV01000020">
    <property type="protein sequence ID" value="TLD68736.1"/>
    <property type="molecule type" value="Genomic_DNA"/>
</dbReference>
<evidence type="ECO:0000313" key="3">
    <source>
        <dbReference type="Proteomes" id="UP000306196"/>
    </source>
</evidence>